<dbReference type="PANTHER" id="PTHR34352:SF1">
    <property type="entry name" value="PROTEIN YHFA"/>
    <property type="match status" value="1"/>
</dbReference>
<dbReference type="SUPFAM" id="SSF82784">
    <property type="entry name" value="OsmC-like"/>
    <property type="match status" value="1"/>
</dbReference>
<protein>
    <submittedName>
        <fullName evidence="1">Protein YhfA</fullName>
    </submittedName>
</protein>
<reference evidence="2" key="1">
    <citation type="submission" date="2018-02" db="EMBL/GenBank/DDBJ databases">
        <authorList>
            <person name="Hausmann B."/>
        </authorList>
    </citation>
    <scope>NUCLEOTIDE SEQUENCE [LARGE SCALE GENOMIC DNA]</scope>
    <source>
        <strain evidence="2">Peat soil MAG SbA5</strain>
    </source>
</reference>
<dbReference type="Proteomes" id="UP000239735">
    <property type="component" value="Unassembled WGS sequence"/>
</dbReference>
<name>A0A2N9L4E4_9BACT</name>
<evidence type="ECO:0000313" key="1">
    <source>
        <dbReference type="EMBL" id="SPE17845.1"/>
    </source>
</evidence>
<dbReference type="EMBL" id="OKRB01000014">
    <property type="protein sequence ID" value="SPE17845.1"/>
    <property type="molecule type" value="Genomic_DNA"/>
</dbReference>
<dbReference type="InterPro" id="IPR003718">
    <property type="entry name" value="OsmC/Ohr_fam"/>
</dbReference>
<accession>A0A2N9L4E4</accession>
<gene>
    <name evidence="1" type="primary">yhfA</name>
    <name evidence="1" type="ORF">SBA5_1100025</name>
</gene>
<proteinExistence type="predicted"/>
<evidence type="ECO:0000313" key="2">
    <source>
        <dbReference type="Proteomes" id="UP000239735"/>
    </source>
</evidence>
<dbReference type="Pfam" id="PF02566">
    <property type="entry name" value="OsmC"/>
    <property type="match status" value="1"/>
</dbReference>
<dbReference type="Gene3D" id="3.30.300.20">
    <property type="match status" value="1"/>
</dbReference>
<dbReference type="PANTHER" id="PTHR34352">
    <property type="entry name" value="PROTEIN YHFA"/>
    <property type="match status" value="1"/>
</dbReference>
<sequence>MPASTRIKLVQTGPARFEASNAKGATGVIDGPADMGGENAGLRPMETLLSALAGCSSLDVLLIMKKQRQDLQRLEVEVEGERADAIPAVFTKIHLRFKGYGPIDLKKLQKAVELSMTKYCSVSKMLQPAVAITAEGVLGET</sequence>
<dbReference type="InterPro" id="IPR015946">
    <property type="entry name" value="KH_dom-like_a/b"/>
</dbReference>
<organism evidence="1 2">
    <name type="scientific">Candidatus Sulfuritelmatomonas gaucii</name>
    <dbReference type="NCBI Taxonomy" id="2043161"/>
    <lineage>
        <taxon>Bacteria</taxon>
        <taxon>Pseudomonadati</taxon>
        <taxon>Acidobacteriota</taxon>
        <taxon>Terriglobia</taxon>
        <taxon>Terriglobales</taxon>
        <taxon>Acidobacteriaceae</taxon>
        <taxon>Candidatus Sulfuritelmatomonas</taxon>
    </lineage>
</organism>
<dbReference type="AlphaFoldDB" id="A0A2N9L4E4"/>
<dbReference type="InterPro" id="IPR036102">
    <property type="entry name" value="OsmC/Ohrsf"/>
</dbReference>
<dbReference type="OrthoDB" id="9804010at2"/>